<proteinExistence type="predicted"/>
<dbReference type="Proteomes" id="UP000632498">
    <property type="component" value="Unassembled WGS sequence"/>
</dbReference>
<dbReference type="AlphaFoldDB" id="A0A917FGW8"/>
<keyword evidence="2" id="KW-1185">Reference proteome</keyword>
<evidence type="ECO:0000313" key="1">
    <source>
        <dbReference type="EMBL" id="GGF76548.1"/>
    </source>
</evidence>
<dbReference type="RefSeq" id="WP_188667288.1">
    <property type="nucleotide sequence ID" value="NZ_BMHV01000051.1"/>
</dbReference>
<accession>A0A917FGW8</accession>
<organism evidence="1 2">
    <name type="scientific">Terasakiella brassicae</name>
    <dbReference type="NCBI Taxonomy" id="1634917"/>
    <lineage>
        <taxon>Bacteria</taxon>
        <taxon>Pseudomonadati</taxon>
        <taxon>Pseudomonadota</taxon>
        <taxon>Alphaproteobacteria</taxon>
        <taxon>Rhodospirillales</taxon>
        <taxon>Terasakiellaceae</taxon>
        <taxon>Terasakiella</taxon>
    </lineage>
</organism>
<evidence type="ECO:0000313" key="2">
    <source>
        <dbReference type="Proteomes" id="UP000632498"/>
    </source>
</evidence>
<dbReference type="EMBL" id="BMHV01000051">
    <property type="protein sequence ID" value="GGF76548.1"/>
    <property type="molecule type" value="Genomic_DNA"/>
</dbReference>
<sequence length="82" mass="9278">MPTPNNELKNLLRRKYGLSPAEPTSQQIQNIKRYLQVQGRIISGQELEQTIAKYCPSFGSHTYAGVDNTDLTTLLKLISKEK</sequence>
<reference evidence="1" key="2">
    <citation type="submission" date="2020-09" db="EMBL/GenBank/DDBJ databases">
        <authorList>
            <person name="Sun Q."/>
            <person name="Zhou Y."/>
        </authorList>
    </citation>
    <scope>NUCLEOTIDE SEQUENCE</scope>
    <source>
        <strain evidence="1">CGMCC 1.15254</strain>
    </source>
</reference>
<protein>
    <submittedName>
        <fullName evidence="1">Uncharacterized protein</fullName>
    </submittedName>
</protein>
<comment type="caution">
    <text evidence="1">The sequence shown here is derived from an EMBL/GenBank/DDBJ whole genome shotgun (WGS) entry which is preliminary data.</text>
</comment>
<reference evidence="1" key="1">
    <citation type="journal article" date="2014" name="Int. J. Syst. Evol. Microbiol.">
        <title>Complete genome sequence of Corynebacterium casei LMG S-19264T (=DSM 44701T), isolated from a smear-ripened cheese.</title>
        <authorList>
            <consortium name="US DOE Joint Genome Institute (JGI-PGF)"/>
            <person name="Walter F."/>
            <person name="Albersmeier A."/>
            <person name="Kalinowski J."/>
            <person name="Ruckert C."/>
        </authorList>
    </citation>
    <scope>NUCLEOTIDE SEQUENCE</scope>
    <source>
        <strain evidence="1">CGMCC 1.15254</strain>
    </source>
</reference>
<gene>
    <name evidence="1" type="ORF">GCM10011332_33190</name>
</gene>
<name>A0A917FGW8_9PROT</name>